<feature type="compositionally biased region" description="Polar residues" evidence="5">
    <location>
        <begin position="1625"/>
        <end position="1640"/>
    </location>
</feature>
<feature type="region of interest" description="Disordered" evidence="5">
    <location>
        <begin position="501"/>
        <end position="554"/>
    </location>
</feature>
<dbReference type="InterPro" id="IPR032675">
    <property type="entry name" value="LRR_dom_sf"/>
</dbReference>
<dbReference type="SMART" id="SM00369">
    <property type="entry name" value="LRR_TYP"/>
    <property type="match status" value="2"/>
</dbReference>
<evidence type="ECO:0000256" key="2">
    <source>
        <dbReference type="ARBA" id="ARBA00022490"/>
    </source>
</evidence>
<feature type="compositionally biased region" description="Polar residues" evidence="5">
    <location>
        <begin position="476"/>
        <end position="493"/>
    </location>
</feature>
<feature type="region of interest" description="Disordered" evidence="5">
    <location>
        <begin position="1307"/>
        <end position="1327"/>
    </location>
</feature>
<feature type="region of interest" description="Disordered" evidence="5">
    <location>
        <begin position="806"/>
        <end position="901"/>
    </location>
</feature>
<evidence type="ECO:0000256" key="5">
    <source>
        <dbReference type="SAM" id="MobiDB-lite"/>
    </source>
</evidence>
<name>A0ABQ5SCY5_9CHLO</name>
<evidence type="ECO:0000256" key="4">
    <source>
        <dbReference type="ARBA" id="ARBA00022737"/>
    </source>
</evidence>
<feature type="compositionally biased region" description="Basic and acidic residues" evidence="5">
    <location>
        <begin position="52"/>
        <end position="66"/>
    </location>
</feature>
<feature type="compositionally biased region" description="Low complexity" evidence="5">
    <location>
        <begin position="872"/>
        <end position="881"/>
    </location>
</feature>
<evidence type="ECO:0000256" key="1">
    <source>
        <dbReference type="ARBA" id="ARBA00004430"/>
    </source>
</evidence>
<keyword evidence="7" id="KW-1185">Reference proteome</keyword>
<feature type="region of interest" description="Disordered" evidence="5">
    <location>
        <begin position="1"/>
        <end position="161"/>
    </location>
</feature>
<feature type="region of interest" description="Disordered" evidence="5">
    <location>
        <begin position="1504"/>
        <end position="1581"/>
    </location>
</feature>
<feature type="region of interest" description="Disordered" evidence="5">
    <location>
        <begin position="312"/>
        <end position="371"/>
    </location>
</feature>
<feature type="region of interest" description="Disordered" evidence="5">
    <location>
        <begin position="1081"/>
        <end position="1125"/>
    </location>
</feature>
<feature type="compositionally biased region" description="Polar residues" evidence="5">
    <location>
        <begin position="1651"/>
        <end position="1662"/>
    </location>
</feature>
<feature type="region of interest" description="Disordered" evidence="5">
    <location>
        <begin position="206"/>
        <end position="278"/>
    </location>
</feature>
<reference evidence="6 7" key="1">
    <citation type="journal article" date="2023" name="IScience">
        <title>Expanded male sex-determining region conserved during the evolution of homothallism in the green alga Volvox.</title>
        <authorList>
            <person name="Yamamoto K."/>
            <person name="Matsuzaki R."/>
            <person name="Mahakham W."/>
            <person name="Heman W."/>
            <person name="Sekimoto H."/>
            <person name="Kawachi M."/>
            <person name="Minakuchi Y."/>
            <person name="Toyoda A."/>
            <person name="Nozaki H."/>
        </authorList>
    </citation>
    <scope>NUCLEOTIDE SEQUENCE [LARGE SCALE GENOMIC DNA]</scope>
    <source>
        <strain evidence="6 7">NIES-4468</strain>
    </source>
</reference>
<dbReference type="PANTHER" id="PTHR22710:SF2">
    <property type="entry name" value="X-RAY RADIATION RESISTANCE-ASSOCIATED PROTEIN 1"/>
    <property type="match status" value="1"/>
</dbReference>
<dbReference type="Proteomes" id="UP001165090">
    <property type="component" value="Unassembled WGS sequence"/>
</dbReference>
<gene>
    <name evidence="6" type="ORF">VaNZ11_011994</name>
</gene>
<feature type="compositionally biased region" description="Low complexity" evidence="5">
    <location>
        <begin position="239"/>
        <end position="273"/>
    </location>
</feature>
<accession>A0ABQ5SCY5</accession>
<dbReference type="SUPFAM" id="SSF52058">
    <property type="entry name" value="L domain-like"/>
    <property type="match status" value="1"/>
</dbReference>
<comment type="caution">
    <text evidence="6">The sequence shown here is derived from an EMBL/GenBank/DDBJ whole genome shotgun (WGS) entry which is preliminary data.</text>
</comment>
<comment type="subcellular location">
    <subcellularLocation>
        <location evidence="1">Cytoplasm</location>
        <location evidence="1">Cytoskeleton</location>
        <location evidence="1">Cilium axoneme</location>
    </subcellularLocation>
</comment>
<dbReference type="PANTHER" id="PTHR22710">
    <property type="entry name" value="X-RAY RADIATION RESISTANCE ASSOCIATED PROTEIN 1 XRRA1"/>
    <property type="match status" value="1"/>
</dbReference>
<evidence type="ECO:0000313" key="7">
    <source>
        <dbReference type="Proteomes" id="UP001165090"/>
    </source>
</evidence>
<dbReference type="Gene3D" id="3.80.10.10">
    <property type="entry name" value="Ribonuclease Inhibitor"/>
    <property type="match status" value="2"/>
</dbReference>
<feature type="compositionally biased region" description="Low complexity" evidence="5">
    <location>
        <begin position="350"/>
        <end position="362"/>
    </location>
</feature>
<feature type="region of interest" description="Disordered" evidence="5">
    <location>
        <begin position="1596"/>
        <end position="1698"/>
    </location>
</feature>
<dbReference type="PROSITE" id="PS51450">
    <property type="entry name" value="LRR"/>
    <property type="match status" value="3"/>
</dbReference>
<feature type="compositionally biased region" description="Low complexity" evidence="5">
    <location>
        <begin position="1683"/>
        <end position="1698"/>
    </location>
</feature>
<feature type="compositionally biased region" description="Gly residues" evidence="5">
    <location>
        <begin position="88"/>
        <end position="97"/>
    </location>
</feature>
<feature type="compositionally biased region" description="Acidic residues" evidence="5">
    <location>
        <begin position="1559"/>
        <end position="1575"/>
    </location>
</feature>
<feature type="compositionally biased region" description="Low complexity" evidence="5">
    <location>
        <begin position="1596"/>
        <end position="1618"/>
    </location>
</feature>
<feature type="compositionally biased region" description="Acidic residues" evidence="5">
    <location>
        <begin position="41"/>
        <end position="50"/>
    </location>
</feature>
<feature type="compositionally biased region" description="Low complexity" evidence="5">
    <location>
        <begin position="1093"/>
        <end position="1124"/>
    </location>
</feature>
<protein>
    <submittedName>
        <fullName evidence="6">Uncharacterized protein</fullName>
    </submittedName>
</protein>
<feature type="compositionally biased region" description="Basic and acidic residues" evidence="5">
    <location>
        <begin position="1512"/>
        <end position="1530"/>
    </location>
</feature>
<feature type="region of interest" description="Disordered" evidence="5">
    <location>
        <begin position="698"/>
        <end position="717"/>
    </location>
</feature>
<feature type="compositionally biased region" description="Pro residues" evidence="5">
    <location>
        <begin position="340"/>
        <end position="349"/>
    </location>
</feature>
<feature type="compositionally biased region" description="Polar residues" evidence="5">
    <location>
        <begin position="1312"/>
        <end position="1321"/>
    </location>
</feature>
<feature type="compositionally biased region" description="Acidic residues" evidence="5">
    <location>
        <begin position="1531"/>
        <end position="1540"/>
    </location>
</feature>
<keyword evidence="2" id="KW-0963">Cytoplasm</keyword>
<feature type="region of interest" description="Disordered" evidence="5">
    <location>
        <begin position="476"/>
        <end position="495"/>
    </location>
</feature>
<feature type="compositionally biased region" description="Low complexity" evidence="5">
    <location>
        <begin position="108"/>
        <end position="123"/>
    </location>
</feature>
<evidence type="ECO:0000313" key="6">
    <source>
        <dbReference type="EMBL" id="GLI67741.1"/>
    </source>
</evidence>
<dbReference type="InterPro" id="IPR003591">
    <property type="entry name" value="Leu-rich_rpt_typical-subtyp"/>
</dbReference>
<keyword evidence="3" id="KW-0433">Leucine-rich repeat</keyword>
<feature type="compositionally biased region" description="Polar residues" evidence="5">
    <location>
        <begin position="806"/>
        <end position="819"/>
    </location>
</feature>
<keyword evidence="4" id="KW-0677">Repeat</keyword>
<feature type="compositionally biased region" description="Polar residues" evidence="5">
    <location>
        <begin position="1671"/>
        <end position="1682"/>
    </location>
</feature>
<dbReference type="InterPro" id="IPR001611">
    <property type="entry name" value="Leu-rich_rpt"/>
</dbReference>
<sequence>MPAELMELTPDASPPPSREVSPFEHARRTQQPELALGPSEDIGELGEPEGEQALHEEQQQQQRKGDQGPSIEDAEAAVSSTAIAQEAGGAGEPTGGGDGEEVADRVPELATDLAANATAAGADETAEASESPRGATGVGSEPSAELVDPGGGSRSGGAPAAPTVPVVVASATALGAVIGGHSSRGLAELSRGEMIPVGSRGIQGVRGISKSFTTGRISPSRQSRNVGNTSAVRDAVRTSSAHSSRPASSAIAASSLPPSPDPYGSDGPPGTGTISMWATGSIVSGSGYHPPGSPPLSLEDVEVRGAAMKLLSNSSITREGKEGPAAAGRPSGLAATAVAPPLPSSPPPVSEAMAPPSASPAQPGVPPAATVQTPPLQLEAEQDSGQQPGSISSVPSMAMGSTVVAVGRNRPLLMPFFERQAAALAAAAAAGDPTAAGLPPQAAAAMALALAPAVGRRSGPHGSIRHGSAYQQQPLLPVSTSQASAPRDSSTSVRRLGAAKDIHGTGASPMDTPSSRTPAATGEGDLEDLPPAPPLYAVPSRDWDKPHQARSSTHAVAASSGCGGNYAAGGGAAAVKAAAAVGGAKAGVGGISIDLQLQQQLMLGEAIQIRSIHKTGVAPGLDPLSVSASGMGGVGVPGRRGRRLPAHPTAGSATAATMAAYFAGVEASIAEGDKAADKMLLPSGLARRLKAARIMAQGPRRFQRRQEPPPPPSPTGIKLDGFMLLEAADEEMPEAVQFATLESRSISAVESADLSYFIALRSLDVSDNKLPDLVCLATLQALVRLRAASCRLTTLGRWPGGLTGTEGSTCGSPAKSTSGIIKRGRTRKFDAGGGAGSNGATEAGEVHDSWTAGAEGNGQADTATSALRSEPSWASANSDAAGSGGSGGAHASSAAADRTTTTTEPSLVASLLARVNGRPFQYLEVLDLSFNQLQAHMVLLPSSPLALLPRLAELDLSSNHLKHLPSPAEITAAAARVAAAMAAGVPAAAAVGGVAFRALRRLRLAGNGLKGSAMLSLAALGLPSLHHLDLSHNAISEVPRVKLPSLSQEDSTISVASTSHVAVSASNGLGPNSNGNIGLGNGNAASQHVMPKSASQRLLQQSSQHRLSPQISAQQLMQSAQPQQVSLSLQEREQQDRERFGNVLTRLAVLDLTFNKVVSEGGISALTHLPALQRLLLAGNPLAITAQRPNSQRASGGSTIASKLDFGEPEAGPMRPTVAASLTARFARIPEAAPKQQANTLATAAATVITAAAAPERVTEAYDRLDATIEQWRLNTVMEEDEEEDEEEAVEVGDDRTFLTGVGIQERRRKNSTATTINSGASADADPMLDTVAEAPAEGQDDAAATATETGVAAAEERPLWESITDPTERLAVALGLDPLSLPMHTGALTVDSAGAIAALRFALAHPLVEANDGLAPHPGYLAATTATQLKRKARRPVPTQRLVPMATSNANTASTMAAQPAIVAAAGAGPKAAKIQTVEAMLEGMKGKLAALEASLTAQLAAAPTAPSAEAVRRAEDARYGGFGRRGDDTDSEDGDDDGGSTGSGLPEDVIDQIERESDSEDDEDERAIEEEMGPIDPKQGIVLMAEQLGAESSAADVASNAVNGNGNGNGSDPAASPGRGVLGSSTPSRVIVTGTSPRTAGGSPRRVNTIASVGGTSNASPRKGVSIGGTVSVTPAMSTTPLGLPGGAASALGYAS</sequence>
<evidence type="ECO:0000256" key="3">
    <source>
        <dbReference type="ARBA" id="ARBA00022614"/>
    </source>
</evidence>
<dbReference type="EMBL" id="BSDZ01000078">
    <property type="protein sequence ID" value="GLI67741.1"/>
    <property type="molecule type" value="Genomic_DNA"/>
</dbReference>
<proteinExistence type="predicted"/>
<organism evidence="6 7">
    <name type="scientific">Volvox africanus</name>
    <dbReference type="NCBI Taxonomy" id="51714"/>
    <lineage>
        <taxon>Eukaryota</taxon>
        <taxon>Viridiplantae</taxon>
        <taxon>Chlorophyta</taxon>
        <taxon>core chlorophytes</taxon>
        <taxon>Chlorophyceae</taxon>
        <taxon>CS clade</taxon>
        <taxon>Chlamydomonadales</taxon>
        <taxon>Volvocaceae</taxon>
        <taxon>Volvox</taxon>
    </lineage>
</organism>
<feature type="compositionally biased region" description="Polar residues" evidence="5">
    <location>
        <begin position="210"/>
        <end position="231"/>
    </location>
</feature>
<dbReference type="Pfam" id="PF13516">
    <property type="entry name" value="LRR_6"/>
    <property type="match status" value="1"/>
</dbReference>